<dbReference type="SUPFAM" id="SSF50965">
    <property type="entry name" value="Galactose oxidase, central domain"/>
    <property type="match status" value="1"/>
</dbReference>
<organism evidence="3 4">
    <name type="scientific">Solanum commersonii</name>
    <name type="common">Commerson's wild potato</name>
    <name type="synonym">Commerson's nightshade</name>
    <dbReference type="NCBI Taxonomy" id="4109"/>
    <lineage>
        <taxon>Eukaryota</taxon>
        <taxon>Viridiplantae</taxon>
        <taxon>Streptophyta</taxon>
        <taxon>Embryophyta</taxon>
        <taxon>Tracheophyta</taxon>
        <taxon>Spermatophyta</taxon>
        <taxon>Magnoliopsida</taxon>
        <taxon>eudicotyledons</taxon>
        <taxon>Gunneridae</taxon>
        <taxon>Pentapetalae</taxon>
        <taxon>asterids</taxon>
        <taxon>lamiids</taxon>
        <taxon>Solanales</taxon>
        <taxon>Solanaceae</taxon>
        <taxon>Solanoideae</taxon>
        <taxon>Solaneae</taxon>
        <taxon>Solanum</taxon>
    </lineage>
</organism>
<dbReference type="CDD" id="cd22157">
    <property type="entry name" value="F-box_AtFBW1-like"/>
    <property type="match status" value="1"/>
</dbReference>
<reference evidence="3 4" key="1">
    <citation type="submission" date="2020-09" db="EMBL/GenBank/DDBJ databases">
        <title>De no assembly of potato wild relative species, Solanum commersonii.</title>
        <authorList>
            <person name="Cho K."/>
        </authorList>
    </citation>
    <scope>NUCLEOTIDE SEQUENCE [LARGE SCALE GENOMIC DNA]</scope>
    <source>
        <strain evidence="3">LZ3.2</strain>
        <tissue evidence="3">Leaf</tissue>
    </source>
</reference>
<accession>A0A9J5XFN0</accession>
<evidence type="ECO:0000256" key="1">
    <source>
        <dbReference type="SAM" id="MobiDB-lite"/>
    </source>
</evidence>
<dbReference type="AlphaFoldDB" id="A0A9J5XFN0"/>
<dbReference type="NCBIfam" id="TIGR01640">
    <property type="entry name" value="F_box_assoc_1"/>
    <property type="match status" value="1"/>
</dbReference>
<dbReference type="PANTHER" id="PTHR31672:SF13">
    <property type="entry name" value="F-BOX PROTEIN CPR30-LIKE"/>
    <property type="match status" value="1"/>
</dbReference>
<dbReference type="PANTHER" id="PTHR31672">
    <property type="entry name" value="BNACNNG10540D PROTEIN"/>
    <property type="match status" value="1"/>
</dbReference>
<dbReference type="EMBL" id="JACXVP010000009">
    <property type="protein sequence ID" value="KAG5586458.1"/>
    <property type="molecule type" value="Genomic_DNA"/>
</dbReference>
<keyword evidence="4" id="KW-1185">Reference proteome</keyword>
<dbReference type="InterPro" id="IPR001810">
    <property type="entry name" value="F-box_dom"/>
</dbReference>
<dbReference type="OrthoDB" id="1287124at2759"/>
<proteinExistence type="predicted"/>
<evidence type="ECO:0000313" key="3">
    <source>
        <dbReference type="EMBL" id="KAG5586458.1"/>
    </source>
</evidence>
<dbReference type="InterPro" id="IPR011043">
    <property type="entry name" value="Gal_Oxase/kelch_b-propeller"/>
</dbReference>
<dbReference type="PROSITE" id="PS50181">
    <property type="entry name" value="FBOX"/>
    <property type="match status" value="1"/>
</dbReference>
<dbReference type="InterPro" id="IPR006527">
    <property type="entry name" value="F-box-assoc_dom_typ1"/>
</dbReference>
<dbReference type="SMART" id="SM00256">
    <property type="entry name" value="FBOX"/>
    <property type="match status" value="1"/>
</dbReference>
<evidence type="ECO:0000313" key="4">
    <source>
        <dbReference type="Proteomes" id="UP000824120"/>
    </source>
</evidence>
<sequence>MESEGDEDTHQPPKWSRPTKQAQFSSTSEKDSFLTTPVLPEELITEILLRLPVEPLLKFRSVSKSWLALISSPEFVKSHLSVSANNKDYTHHRVMRSFRGSVNGLICLVGERYDLFLWNPSNRKYKKLPDPTSTMWFEQWRIYGFGDDEFHDDYKLVGGFCSDDKSGLGGLKIYSLNSDSWGSVDDRQSQDEIDVSGKFVKGKLHWPTATVDHLIINYKDWNIISFDLANEKWGEVEHPCYREGDIALILGVLGSDHSVFCDYSSSHVDVWVMKEYGVRESWTKMFTIKYGHALSRPSFISNKGEILVVFISASVICNPKDASLRYSKAINF</sequence>
<protein>
    <recommendedName>
        <fullName evidence="2">F-box domain-containing protein</fullName>
    </recommendedName>
</protein>
<dbReference type="InterPro" id="IPR036047">
    <property type="entry name" value="F-box-like_dom_sf"/>
</dbReference>
<dbReference type="InterPro" id="IPR050796">
    <property type="entry name" value="SCF_F-box_component"/>
</dbReference>
<comment type="caution">
    <text evidence="3">The sequence shown here is derived from an EMBL/GenBank/DDBJ whole genome shotgun (WGS) entry which is preliminary data.</text>
</comment>
<name>A0A9J5XFN0_SOLCO</name>
<gene>
    <name evidence="3" type="ORF">H5410_046892</name>
</gene>
<dbReference type="SUPFAM" id="SSF81383">
    <property type="entry name" value="F-box domain"/>
    <property type="match status" value="1"/>
</dbReference>
<dbReference type="Gene3D" id="1.20.1280.50">
    <property type="match status" value="1"/>
</dbReference>
<feature type="domain" description="F-box" evidence="2">
    <location>
        <begin position="33"/>
        <end position="79"/>
    </location>
</feature>
<dbReference type="Pfam" id="PF07734">
    <property type="entry name" value="FBA_1"/>
    <property type="match status" value="1"/>
</dbReference>
<feature type="compositionally biased region" description="Polar residues" evidence="1">
    <location>
        <begin position="18"/>
        <end position="27"/>
    </location>
</feature>
<dbReference type="Pfam" id="PF00646">
    <property type="entry name" value="F-box"/>
    <property type="match status" value="1"/>
</dbReference>
<evidence type="ECO:0000259" key="2">
    <source>
        <dbReference type="PROSITE" id="PS50181"/>
    </source>
</evidence>
<dbReference type="Proteomes" id="UP000824120">
    <property type="component" value="Chromosome 9"/>
</dbReference>
<feature type="region of interest" description="Disordered" evidence="1">
    <location>
        <begin position="1"/>
        <end position="33"/>
    </location>
</feature>
<dbReference type="InterPro" id="IPR017451">
    <property type="entry name" value="F-box-assoc_interact_dom"/>
</dbReference>